<evidence type="ECO:0000256" key="2">
    <source>
        <dbReference type="ARBA" id="ARBA00022475"/>
    </source>
</evidence>
<comment type="pathway">
    <text evidence="9">Protein modification; lipoprotein biosynthesis (signal peptide cleavage).</text>
</comment>
<protein>
    <recommendedName>
        <fullName evidence="9">Lipoprotein signal peptidase</fullName>
        <ecNumber evidence="9">3.4.23.36</ecNumber>
    </recommendedName>
    <alternativeName>
        <fullName evidence="9">Prolipoprotein signal peptidase</fullName>
    </alternativeName>
    <alternativeName>
        <fullName evidence="9">Signal peptidase II</fullName>
        <shortName evidence="9">SPase II</shortName>
    </alternativeName>
</protein>
<organism evidence="12 13">
    <name type="scientific">Parasutterella muris</name>
    <dbReference type="NCBI Taxonomy" id="2565572"/>
    <lineage>
        <taxon>Bacteria</taxon>
        <taxon>Pseudomonadati</taxon>
        <taxon>Pseudomonadota</taxon>
        <taxon>Betaproteobacteria</taxon>
        <taxon>Burkholderiales</taxon>
        <taxon>Sutterellaceae</taxon>
        <taxon>Parasutterella</taxon>
    </lineage>
</organism>
<comment type="similarity">
    <text evidence="1 9 11">Belongs to the peptidase A8 family.</text>
</comment>
<evidence type="ECO:0000256" key="3">
    <source>
        <dbReference type="ARBA" id="ARBA00022670"/>
    </source>
</evidence>
<evidence type="ECO:0000256" key="5">
    <source>
        <dbReference type="ARBA" id="ARBA00022750"/>
    </source>
</evidence>
<evidence type="ECO:0000256" key="4">
    <source>
        <dbReference type="ARBA" id="ARBA00022692"/>
    </source>
</evidence>
<keyword evidence="2 9" id="KW-1003">Cell membrane</keyword>
<dbReference type="PRINTS" id="PR00781">
    <property type="entry name" value="LIPOSIGPTASE"/>
</dbReference>
<dbReference type="OrthoDB" id="9810259at2"/>
<keyword evidence="6 9" id="KW-0378">Hydrolase</keyword>
<evidence type="ECO:0000256" key="7">
    <source>
        <dbReference type="ARBA" id="ARBA00022989"/>
    </source>
</evidence>
<evidence type="ECO:0000256" key="10">
    <source>
        <dbReference type="RuleBase" id="RU000594"/>
    </source>
</evidence>
<dbReference type="InterPro" id="IPR001872">
    <property type="entry name" value="Peptidase_A8"/>
</dbReference>
<comment type="catalytic activity">
    <reaction evidence="9 10">
        <text>Release of signal peptides from bacterial membrane prolipoproteins. Hydrolyzes -Xaa-Yaa-Zaa-|-(S,diacylglyceryl)Cys-, in which Xaa is hydrophobic (preferably Leu), and Yaa (Ala or Ser) and Zaa (Gly or Ala) have small, neutral side chains.</text>
        <dbReference type="EC" id="3.4.23.36"/>
    </reaction>
</comment>
<evidence type="ECO:0000313" key="12">
    <source>
        <dbReference type="EMBL" id="MVX56527.1"/>
    </source>
</evidence>
<keyword evidence="8 9" id="KW-0472">Membrane</keyword>
<feature type="active site" evidence="9">
    <location>
        <position position="147"/>
    </location>
</feature>
<feature type="transmembrane region" description="Helical" evidence="9">
    <location>
        <begin position="52"/>
        <end position="72"/>
    </location>
</feature>
<evidence type="ECO:0000256" key="9">
    <source>
        <dbReference type="HAMAP-Rule" id="MF_00161"/>
    </source>
</evidence>
<keyword evidence="13" id="KW-1185">Reference proteome</keyword>
<dbReference type="PANTHER" id="PTHR33695">
    <property type="entry name" value="LIPOPROTEIN SIGNAL PEPTIDASE"/>
    <property type="match status" value="1"/>
</dbReference>
<name>A0A6L6YG65_9BURK</name>
<evidence type="ECO:0000256" key="6">
    <source>
        <dbReference type="ARBA" id="ARBA00022801"/>
    </source>
</evidence>
<dbReference type="EMBL" id="WSRP01000011">
    <property type="protein sequence ID" value="MVX56527.1"/>
    <property type="molecule type" value="Genomic_DNA"/>
</dbReference>
<comment type="caution">
    <text evidence="12">The sequence shown here is derived from an EMBL/GenBank/DDBJ whole genome shotgun (WGS) entry which is preliminary data.</text>
</comment>
<gene>
    <name evidence="9 12" type="primary">lspA</name>
    <name evidence="12" type="ORF">E5987_04800</name>
</gene>
<dbReference type="GO" id="GO:0005886">
    <property type="term" value="C:plasma membrane"/>
    <property type="evidence" value="ECO:0007669"/>
    <property type="project" value="UniProtKB-SubCell"/>
</dbReference>
<dbReference type="PROSITE" id="PS00855">
    <property type="entry name" value="SPASE_II"/>
    <property type="match status" value="1"/>
</dbReference>
<accession>A0A6L6YG65</accession>
<sequence length="167" mass="18470">MKKNTAINSGWNWPALLGWLVFAALLFGLDQWTKDWVQHQMIVGDSRKITDFFNLVVAYNSGAAFSFLADAGGWQKPLFAGLALVVSFVICILIARKSQEKLLCLGLSLVMSGALANAYDRLTIGVVVDFLDFHLAGYHWPAFNVADICICVGAFIVVLVEFFFSKK</sequence>
<feature type="transmembrane region" description="Helical" evidence="9">
    <location>
        <begin position="139"/>
        <end position="164"/>
    </location>
</feature>
<feature type="transmembrane region" description="Helical" evidence="9">
    <location>
        <begin position="102"/>
        <end position="119"/>
    </location>
</feature>
<evidence type="ECO:0000313" key="13">
    <source>
        <dbReference type="Proteomes" id="UP000472580"/>
    </source>
</evidence>
<dbReference type="AlphaFoldDB" id="A0A6L6YG65"/>
<dbReference type="GO" id="GO:0004190">
    <property type="term" value="F:aspartic-type endopeptidase activity"/>
    <property type="evidence" value="ECO:0007669"/>
    <property type="project" value="UniProtKB-UniRule"/>
</dbReference>
<keyword evidence="4 9" id="KW-0812">Transmembrane</keyword>
<dbReference type="Proteomes" id="UP000472580">
    <property type="component" value="Unassembled WGS sequence"/>
</dbReference>
<feature type="transmembrane region" description="Helical" evidence="9">
    <location>
        <begin position="78"/>
        <end position="95"/>
    </location>
</feature>
<comment type="subcellular location">
    <subcellularLocation>
        <location evidence="9">Cell membrane</location>
        <topology evidence="9">Multi-pass membrane protein</topology>
    </subcellularLocation>
</comment>
<keyword evidence="7 9" id="KW-1133">Transmembrane helix</keyword>
<feature type="active site" evidence="9">
    <location>
        <position position="129"/>
    </location>
</feature>
<evidence type="ECO:0000256" key="1">
    <source>
        <dbReference type="ARBA" id="ARBA00006139"/>
    </source>
</evidence>
<proteinExistence type="inferred from homology"/>
<comment type="function">
    <text evidence="9 10">This protein specifically catalyzes the removal of signal peptides from prolipoproteins.</text>
</comment>
<dbReference type="PANTHER" id="PTHR33695:SF1">
    <property type="entry name" value="LIPOPROTEIN SIGNAL PEPTIDASE"/>
    <property type="match status" value="1"/>
</dbReference>
<dbReference type="RefSeq" id="WP_160334961.1">
    <property type="nucleotide sequence ID" value="NZ_CALPCV010000005.1"/>
</dbReference>
<dbReference type="GO" id="GO:0006508">
    <property type="term" value="P:proteolysis"/>
    <property type="evidence" value="ECO:0007669"/>
    <property type="project" value="UniProtKB-KW"/>
</dbReference>
<evidence type="ECO:0000256" key="8">
    <source>
        <dbReference type="ARBA" id="ARBA00023136"/>
    </source>
</evidence>
<reference evidence="12 13" key="1">
    <citation type="submission" date="2019-12" db="EMBL/GenBank/DDBJ databases">
        <title>Microbes associate with the intestines of laboratory mice.</title>
        <authorList>
            <person name="Navarre W."/>
            <person name="Wong E."/>
        </authorList>
    </citation>
    <scope>NUCLEOTIDE SEQUENCE [LARGE SCALE GENOMIC DNA]</scope>
    <source>
        <strain evidence="12 13">NM82_D38</strain>
    </source>
</reference>
<dbReference type="HAMAP" id="MF_00161">
    <property type="entry name" value="LspA"/>
    <property type="match status" value="1"/>
</dbReference>
<dbReference type="Pfam" id="PF01252">
    <property type="entry name" value="Peptidase_A8"/>
    <property type="match status" value="1"/>
</dbReference>
<feature type="transmembrane region" description="Helical" evidence="9">
    <location>
        <begin position="12"/>
        <end position="32"/>
    </location>
</feature>
<dbReference type="NCBIfam" id="TIGR00077">
    <property type="entry name" value="lspA"/>
    <property type="match status" value="1"/>
</dbReference>
<dbReference type="UniPathway" id="UPA00665"/>
<keyword evidence="5 9" id="KW-0064">Aspartyl protease</keyword>
<keyword evidence="3 9" id="KW-0645">Protease</keyword>
<dbReference type="EC" id="3.4.23.36" evidence="9"/>
<evidence type="ECO:0000256" key="11">
    <source>
        <dbReference type="RuleBase" id="RU004181"/>
    </source>
</evidence>